<dbReference type="InterPro" id="IPR027417">
    <property type="entry name" value="P-loop_NTPase"/>
</dbReference>
<dbReference type="KEGG" id="mgj:MGM1_2940"/>
<organism evidence="6 7">
    <name type="scientific">Candidatus Malacoplasma girerdii</name>
    <dbReference type="NCBI Taxonomy" id="1318617"/>
    <lineage>
        <taxon>Bacteria</taxon>
        <taxon>Bacillati</taxon>
        <taxon>Mycoplasmatota</taxon>
        <taxon>Mycoplasmoidales</taxon>
        <taxon>Mycoplasmoidaceae</taxon>
        <taxon>Malacoplasma</taxon>
    </lineage>
</organism>
<reference evidence="6 7" key="1">
    <citation type="journal article" date="2014" name="PLoS ONE">
        <title>An emerging Mycoplasma associated with trichomoniasis, vaginal infection and disease.</title>
        <authorList>
            <consortium name="Vaginal Microbiome Consortium"/>
            <person name="Fettweis J.M."/>
            <person name="Serrano M.G."/>
            <person name="Huang B."/>
            <person name="Brooks J.P."/>
            <person name="Glascock A.L."/>
            <person name="Sheth N.U."/>
            <person name="Strauss J.F.III."/>
            <person name="Jefferson K.K."/>
            <person name="Buck G.A."/>
        </authorList>
    </citation>
    <scope>NUCLEOTIDE SEQUENCE [LARGE SCALE GENOMIC DNA]</scope>
    <source>
        <strain evidence="6 7">VCU_M1</strain>
    </source>
</reference>
<dbReference type="HOGENOM" id="CLU_011106_1_0_14"/>
<evidence type="ECO:0000256" key="1">
    <source>
        <dbReference type="ARBA" id="ARBA00022741"/>
    </source>
</evidence>
<proteinExistence type="inferred from homology"/>
<dbReference type="PANTHER" id="PTHR45782">
    <property type="entry name" value="MITOCHONDRIAL RIBOSOME-ASSOCIATED GTPASE 1"/>
    <property type="match status" value="1"/>
</dbReference>
<evidence type="ECO:0000256" key="4">
    <source>
        <dbReference type="PIRSR" id="PIRSR006230-1"/>
    </source>
</evidence>
<dbReference type="InterPro" id="IPR023179">
    <property type="entry name" value="GTP-bd_ortho_bundle_sf"/>
</dbReference>
<dbReference type="Pfam" id="PF01926">
    <property type="entry name" value="MMR_HSR1"/>
    <property type="match status" value="1"/>
</dbReference>
<accession>A0A097SST8</accession>
<name>A0A097SST8_9BACT</name>
<dbReference type="CDD" id="cd01856">
    <property type="entry name" value="YlqF"/>
    <property type="match status" value="1"/>
</dbReference>
<keyword evidence="3" id="KW-0963">Cytoplasm</keyword>
<feature type="domain" description="G" evidence="5">
    <location>
        <begin position="119"/>
        <end position="173"/>
    </location>
</feature>
<dbReference type="STRING" id="1318617.MGM1_2940"/>
<comment type="subcellular location">
    <subcellularLocation>
        <location evidence="3">Cytoplasm</location>
    </subcellularLocation>
</comment>
<protein>
    <recommendedName>
        <fullName evidence="3">Ribosome biogenesis GTPase A</fullName>
    </recommendedName>
</protein>
<dbReference type="Gene3D" id="3.40.50.300">
    <property type="entry name" value="P-loop containing nucleotide triphosphate hydrolases"/>
    <property type="match status" value="1"/>
</dbReference>
<dbReference type="eggNOG" id="COG1161">
    <property type="taxonomic scope" value="Bacteria"/>
</dbReference>
<evidence type="ECO:0000259" key="5">
    <source>
        <dbReference type="Pfam" id="PF01926"/>
    </source>
</evidence>
<feature type="binding site" evidence="4">
    <location>
        <position position="170"/>
    </location>
    <ligand>
        <name>GTP</name>
        <dbReference type="ChEBI" id="CHEBI:37565"/>
    </ligand>
</feature>
<keyword evidence="7" id="KW-1185">Reference proteome</keyword>
<evidence type="ECO:0000313" key="7">
    <source>
        <dbReference type="Proteomes" id="UP000030066"/>
    </source>
</evidence>
<keyword evidence="1 3" id="KW-0547">Nucleotide-binding</keyword>
<dbReference type="GO" id="GO:0005737">
    <property type="term" value="C:cytoplasm"/>
    <property type="evidence" value="ECO:0007669"/>
    <property type="project" value="UniProtKB-SubCell"/>
</dbReference>
<dbReference type="GO" id="GO:0006412">
    <property type="term" value="P:translation"/>
    <property type="evidence" value="ECO:0007669"/>
    <property type="project" value="TreeGrafter"/>
</dbReference>
<evidence type="ECO:0000313" key="6">
    <source>
        <dbReference type="EMBL" id="AIV03667.1"/>
    </source>
</evidence>
<sequence length="279" mass="32512">MKKNIKKINWFAQHMHRAMHEIKVKLKYCDLVVNVLDARCIRATMNTELLKLTKNTPLVHIALKSSLADADFKAVPSISYLDIAQCDFCARFKSIIMEKLHDKIAKLKTKGLKKPQLTIFVVGLPNVGKSSLINRLSRSHKAIVQNTPGVTRNLQLIKISDCVAIYDTPGILYNTLDHIKVSYILATVGCINPAILPIDKIVEYNCNFYFKFYEKEIREYFNFKLKYEFEKFIDFICQKYFLISHGNKLDLRRAYMMLFKLFKDSTITKVSYDREEFEE</sequence>
<dbReference type="EMBL" id="CP007711">
    <property type="protein sequence ID" value="AIV03667.1"/>
    <property type="molecule type" value="Genomic_DNA"/>
</dbReference>
<evidence type="ECO:0000256" key="3">
    <source>
        <dbReference type="PIRNR" id="PIRNR006230"/>
    </source>
</evidence>
<dbReference type="Gene3D" id="1.10.1580.10">
    <property type="match status" value="1"/>
</dbReference>
<dbReference type="AlphaFoldDB" id="A0A097SST8"/>
<comment type="similarity">
    <text evidence="3">Belongs to the TRAFAC class YlqF/YawG GTPase family. MTG1 subfamily.</text>
</comment>
<dbReference type="GO" id="GO:0003924">
    <property type="term" value="F:GTPase activity"/>
    <property type="evidence" value="ECO:0007669"/>
    <property type="project" value="TreeGrafter"/>
</dbReference>
<comment type="function">
    <text evidence="3">Required for a late step of 50S ribosomal subunit assembly. Has GTPase activity.</text>
</comment>
<evidence type="ECO:0000256" key="2">
    <source>
        <dbReference type="ARBA" id="ARBA00023134"/>
    </source>
</evidence>
<feature type="binding site" evidence="4">
    <location>
        <begin position="126"/>
        <end position="131"/>
    </location>
    <ligand>
        <name>GTP</name>
        <dbReference type="ChEBI" id="CHEBI:37565"/>
    </ligand>
</feature>
<dbReference type="InterPro" id="IPR006073">
    <property type="entry name" value="GTP-bd"/>
</dbReference>
<keyword evidence="2 3" id="KW-0342">GTP-binding</keyword>
<dbReference type="SUPFAM" id="SSF52540">
    <property type="entry name" value="P-loop containing nucleoside triphosphate hydrolases"/>
    <property type="match status" value="1"/>
</dbReference>
<dbReference type="InterPro" id="IPR016478">
    <property type="entry name" value="GTPase_MTG1"/>
</dbReference>
<dbReference type="PANTHER" id="PTHR45782:SF4">
    <property type="entry name" value="MITOCHONDRIAL RIBOSOME-ASSOCIATED GTPASE 1"/>
    <property type="match status" value="1"/>
</dbReference>
<dbReference type="GO" id="GO:0005525">
    <property type="term" value="F:GTP binding"/>
    <property type="evidence" value="ECO:0007669"/>
    <property type="project" value="UniProtKB-KW"/>
</dbReference>
<gene>
    <name evidence="6" type="primary">rbgA</name>
    <name evidence="6" type="ORF">MGM1_2940</name>
</gene>
<dbReference type="PIRSF" id="PIRSF006230">
    <property type="entry name" value="MG442"/>
    <property type="match status" value="1"/>
</dbReference>
<dbReference type="Proteomes" id="UP000030066">
    <property type="component" value="Chromosome"/>
</dbReference>